<dbReference type="Proteomes" id="UP000187429">
    <property type="component" value="Unassembled WGS sequence"/>
</dbReference>
<protein>
    <submittedName>
        <fullName evidence="2">Uncharacterized protein</fullName>
    </submittedName>
</protein>
<evidence type="ECO:0000313" key="2">
    <source>
        <dbReference type="EMBL" id="OMJ28006.1"/>
    </source>
</evidence>
<keyword evidence="3" id="KW-1185">Reference proteome</keyword>
<keyword evidence="1" id="KW-0732">Signal</keyword>
<organism evidence="2 3">
    <name type="scientific">Smittium culicis</name>
    <dbReference type="NCBI Taxonomy" id="133412"/>
    <lineage>
        <taxon>Eukaryota</taxon>
        <taxon>Fungi</taxon>
        <taxon>Fungi incertae sedis</taxon>
        <taxon>Zoopagomycota</taxon>
        <taxon>Kickxellomycotina</taxon>
        <taxon>Harpellomycetes</taxon>
        <taxon>Harpellales</taxon>
        <taxon>Legeriomycetaceae</taxon>
        <taxon>Smittium</taxon>
    </lineage>
</organism>
<proteinExistence type="predicted"/>
<dbReference type="EMBL" id="LSSM01000739">
    <property type="protein sequence ID" value="OMJ28006.1"/>
    <property type="molecule type" value="Genomic_DNA"/>
</dbReference>
<feature type="signal peptide" evidence="1">
    <location>
        <begin position="1"/>
        <end position="23"/>
    </location>
</feature>
<dbReference type="OrthoDB" id="5615992at2759"/>
<name>A0A1R1YMN5_9FUNG</name>
<reference evidence="3" key="1">
    <citation type="submission" date="2017-01" db="EMBL/GenBank/DDBJ databases">
        <authorList>
            <person name="Wang Y."/>
            <person name="White M."/>
            <person name="Kvist S."/>
            <person name="Moncalvo J.-M."/>
        </authorList>
    </citation>
    <scope>NUCLEOTIDE SEQUENCE [LARGE SCALE GENOMIC DNA]</scope>
    <source>
        <strain evidence="3">ID-206-W2</strain>
    </source>
</reference>
<evidence type="ECO:0000256" key="1">
    <source>
        <dbReference type="SAM" id="SignalP"/>
    </source>
</evidence>
<dbReference type="AlphaFoldDB" id="A0A1R1YMN5"/>
<evidence type="ECO:0000313" key="3">
    <source>
        <dbReference type="Proteomes" id="UP000187429"/>
    </source>
</evidence>
<feature type="chain" id="PRO_5012051340" evidence="1">
    <location>
        <begin position="24"/>
        <end position="155"/>
    </location>
</feature>
<gene>
    <name evidence="2" type="ORF">AYI69_g2530</name>
</gene>
<accession>A0A1R1YMN5</accession>
<sequence>MAKFFTGITVLVATLSQLLVSNATSRTANIQLYALPNNGAQFFNANYKYDRCFNTSVAVSMNISVDKKSTMIVFKGPGCKGRGKRHRISGNLSVPSIASKYNNNNISFVITRKSYNNAPNVPTFDYLGADGFSGFGGPIPVPDCGNRDENNDEEN</sequence>
<comment type="caution">
    <text evidence="2">The sequence shown here is derived from an EMBL/GenBank/DDBJ whole genome shotgun (WGS) entry which is preliminary data.</text>
</comment>